<keyword evidence="2" id="KW-1133">Transmembrane helix</keyword>
<organism evidence="3 4">
    <name type="scientific">Mycolicibacterium chitae</name>
    <name type="common">Mycobacterium chitae</name>
    <dbReference type="NCBI Taxonomy" id="1792"/>
    <lineage>
        <taxon>Bacteria</taxon>
        <taxon>Bacillati</taxon>
        <taxon>Actinomycetota</taxon>
        <taxon>Actinomycetes</taxon>
        <taxon>Mycobacteriales</taxon>
        <taxon>Mycobacteriaceae</taxon>
        <taxon>Mycolicibacterium</taxon>
    </lineage>
</organism>
<feature type="transmembrane region" description="Helical" evidence="2">
    <location>
        <begin position="12"/>
        <end position="34"/>
    </location>
</feature>
<evidence type="ECO:0000256" key="1">
    <source>
        <dbReference type="SAM" id="MobiDB-lite"/>
    </source>
</evidence>
<evidence type="ECO:0000313" key="4">
    <source>
        <dbReference type="Proteomes" id="UP000282551"/>
    </source>
</evidence>
<dbReference type="EMBL" id="LR134355">
    <property type="protein sequence ID" value="VEG48055.1"/>
    <property type="molecule type" value="Genomic_DNA"/>
</dbReference>
<gene>
    <name evidence="3" type="ORF">NCTC10485_02348</name>
</gene>
<evidence type="ECO:0008006" key="5">
    <source>
        <dbReference type="Google" id="ProtNLM"/>
    </source>
</evidence>
<dbReference type="RefSeq" id="WP_126333902.1">
    <property type="nucleotide sequence ID" value="NZ_AP022604.1"/>
</dbReference>
<sequence>MSTNKRRISHPYVGYVFLLISFVMLGVFVAGLALQSGTAALIGGVGLVAAMALAVFGFRLGARKLRKAREGGDPTRNISIWSEPLRQDAIDKYLVAYRGQASDDESDDKSAAASTVREFPRGESEERLVGAAPTRLSA</sequence>
<protein>
    <recommendedName>
        <fullName evidence="5">Transmembrane protein</fullName>
    </recommendedName>
</protein>
<keyword evidence="4" id="KW-1185">Reference proteome</keyword>
<dbReference type="AlphaFoldDB" id="A0A448I6Z2"/>
<evidence type="ECO:0000256" key="2">
    <source>
        <dbReference type="SAM" id="Phobius"/>
    </source>
</evidence>
<name>A0A448I6Z2_MYCCI</name>
<keyword evidence="2" id="KW-0472">Membrane</keyword>
<accession>A0A448I6Z2</accession>
<feature type="compositionally biased region" description="Basic and acidic residues" evidence="1">
    <location>
        <begin position="118"/>
        <end position="128"/>
    </location>
</feature>
<evidence type="ECO:0000313" key="3">
    <source>
        <dbReference type="EMBL" id="VEG48055.1"/>
    </source>
</evidence>
<dbReference type="OrthoDB" id="4735475at2"/>
<keyword evidence="2" id="KW-0812">Transmembrane</keyword>
<proteinExistence type="predicted"/>
<feature type="transmembrane region" description="Helical" evidence="2">
    <location>
        <begin position="40"/>
        <end position="60"/>
    </location>
</feature>
<feature type="region of interest" description="Disordered" evidence="1">
    <location>
        <begin position="100"/>
        <end position="138"/>
    </location>
</feature>
<reference evidence="3 4" key="1">
    <citation type="submission" date="2018-12" db="EMBL/GenBank/DDBJ databases">
        <authorList>
            <consortium name="Pathogen Informatics"/>
        </authorList>
    </citation>
    <scope>NUCLEOTIDE SEQUENCE [LARGE SCALE GENOMIC DNA]</scope>
    <source>
        <strain evidence="3 4">NCTC10485</strain>
    </source>
</reference>
<dbReference type="Proteomes" id="UP000282551">
    <property type="component" value="Chromosome"/>
</dbReference>